<evidence type="ECO:0000313" key="4">
    <source>
        <dbReference type="Proteomes" id="UP000275356"/>
    </source>
</evidence>
<proteinExistence type="predicted"/>
<dbReference type="RefSeq" id="WP_123739189.1">
    <property type="nucleotide sequence ID" value="NZ_RKHQ01000001.1"/>
</dbReference>
<gene>
    <name evidence="3" type="ORF">EDD28_1685</name>
</gene>
<dbReference type="PROSITE" id="PS51257">
    <property type="entry name" value="PROKAR_LIPOPROTEIN"/>
    <property type="match status" value="1"/>
</dbReference>
<accession>A0A3N2DBK9</accession>
<evidence type="ECO:0000313" key="3">
    <source>
        <dbReference type="EMBL" id="ROR97092.1"/>
    </source>
</evidence>
<feature type="chain" id="PRO_5039235230" description="Lipoprotein" evidence="2">
    <location>
        <begin position="37"/>
        <end position="211"/>
    </location>
</feature>
<dbReference type="EMBL" id="RKHQ01000001">
    <property type="protein sequence ID" value="ROR97092.1"/>
    <property type="molecule type" value="Genomic_DNA"/>
</dbReference>
<keyword evidence="2" id="KW-0732">Signal</keyword>
<feature type="compositionally biased region" description="Low complexity" evidence="1">
    <location>
        <begin position="43"/>
        <end position="55"/>
    </location>
</feature>
<evidence type="ECO:0008006" key="5">
    <source>
        <dbReference type="Google" id="ProtNLM"/>
    </source>
</evidence>
<keyword evidence="4" id="KW-1185">Reference proteome</keyword>
<dbReference type="Proteomes" id="UP000275356">
    <property type="component" value="Unassembled WGS sequence"/>
</dbReference>
<name>A0A3N2DBK9_9MICO</name>
<dbReference type="AlphaFoldDB" id="A0A3N2DBK9"/>
<evidence type="ECO:0000256" key="1">
    <source>
        <dbReference type="SAM" id="MobiDB-lite"/>
    </source>
</evidence>
<feature type="region of interest" description="Disordered" evidence="1">
    <location>
        <begin position="35"/>
        <end position="55"/>
    </location>
</feature>
<organism evidence="3 4">
    <name type="scientific">Salana multivorans</name>
    <dbReference type="NCBI Taxonomy" id="120377"/>
    <lineage>
        <taxon>Bacteria</taxon>
        <taxon>Bacillati</taxon>
        <taxon>Actinomycetota</taxon>
        <taxon>Actinomycetes</taxon>
        <taxon>Micrococcales</taxon>
        <taxon>Beutenbergiaceae</taxon>
        <taxon>Salana</taxon>
    </lineage>
</organism>
<protein>
    <recommendedName>
        <fullName evidence="5">Lipoprotein</fullName>
    </recommendedName>
</protein>
<reference evidence="3 4" key="1">
    <citation type="submission" date="2018-11" db="EMBL/GenBank/DDBJ databases">
        <title>Sequencing the genomes of 1000 actinobacteria strains.</title>
        <authorList>
            <person name="Klenk H.-P."/>
        </authorList>
    </citation>
    <scope>NUCLEOTIDE SEQUENCE [LARGE SCALE GENOMIC DNA]</scope>
    <source>
        <strain evidence="3 4">DSM 13521</strain>
    </source>
</reference>
<comment type="caution">
    <text evidence="3">The sequence shown here is derived from an EMBL/GenBank/DDBJ whole genome shotgun (WGS) entry which is preliminary data.</text>
</comment>
<feature type="signal peptide" evidence="2">
    <location>
        <begin position="1"/>
        <end position="36"/>
    </location>
</feature>
<evidence type="ECO:0000256" key="2">
    <source>
        <dbReference type="SAM" id="SignalP"/>
    </source>
</evidence>
<sequence length="211" mass="21127">MTQPRVAPRRVLRATTSLGAVALALTLSACSGGAAAPGGSGSTGEPAGSGDPGAAASDVSLADCLTGDWTMDLAAARLAALAAGDSTLIDIDLTGDAVVTVDATTWTNEVDLTSSVVVESKGGRVDVTSVTTGTYATRYTLDGDRLTQTDLVSADGTVTTTIDGRDRSGDFTAYAAQGVGAVWTVTCTGDSMTLAPVGQEELTTGGVFTRR</sequence>